<feature type="compositionally biased region" description="Polar residues" evidence="1">
    <location>
        <begin position="59"/>
        <end position="76"/>
    </location>
</feature>
<dbReference type="PANTHER" id="PTHR37233">
    <property type="entry name" value="TRANSMEMBRANE PROTEIN"/>
    <property type="match status" value="1"/>
</dbReference>
<dbReference type="OrthoDB" id="1938146at2759"/>
<sequence length="250" mass="27045">MDVPSTLVLQAKLQIISRSYTGASGLMTNHVTAPSGISFGSRRHIKENRWGLRLSAADSNRVATDTSDKGSGNSEIAQADDQLSVVNPLSLEISAGNIQPKTSAKDESGPQTLESSNGSQVSYDAKQGTLSSPNMQFTAKRSSLTAREKLRAARVLSRNTVSKPLKSELGSKVLDAIRESDRGKKRSGLPEAPSNLFDDSKRGMPKKGLTFEFPGGFDLFLIIFSIVFISTVMFSTTYVVWKVGAIHFNE</sequence>
<dbReference type="GO" id="GO:0009535">
    <property type="term" value="C:chloroplast thylakoid membrane"/>
    <property type="evidence" value="ECO:0007669"/>
    <property type="project" value="TreeGrafter"/>
</dbReference>
<feature type="region of interest" description="Disordered" evidence="1">
    <location>
        <begin position="96"/>
        <end position="143"/>
    </location>
</feature>
<name>A0A835DGJ9_TETSI</name>
<protein>
    <submittedName>
        <fullName evidence="3">Uncharacterized protein</fullName>
    </submittedName>
</protein>
<keyword evidence="2" id="KW-0472">Membrane</keyword>
<keyword evidence="2" id="KW-0812">Transmembrane</keyword>
<keyword evidence="2" id="KW-1133">Transmembrane helix</keyword>
<feature type="compositionally biased region" description="Polar residues" evidence="1">
    <location>
        <begin position="109"/>
        <end position="143"/>
    </location>
</feature>
<comment type="caution">
    <text evidence="3">The sequence shown here is derived from an EMBL/GenBank/DDBJ whole genome shotgun (WGS) entry which is preliminary data.</text>
</comment>
<gene>
    <name evidence="3" type="ORF">HHK36_010702</name>
</gene>
<dbReference type="PANTHER" id="PTHR37233:SF2">
    <property type="entry name" value="TRANSMEMBRANE PROTEIN"/>
    <property type="match status" value="1"/>
</dbReference>
<evidence type="ECO:0000313" key="4">
    <source>
        <dbReference type="Proteomes" id="UP000655225"/>
    </source>
</evidence>
<evidence type="ECO:0000256" key="1">
    <source>
        <dbReference type="SAM" id="MobiDB-lite"/>
    </source>
</evidence>
<proteinExistence type="predicted"/>
<evidence type="ECO:0000256" key="2">
    <source>
        <dbReference type="SAM" id="Phobius"/>
    </source>
</evidence>
<reference evidence="3 4" key="1">
    <citation type="submission" date="2020-04" db="EMBL/GenBank/DDBJ databases">
        <title>Plant Genome Project.</title>
        <authorList>
            <person name="Zhang R.-G."/>
        </authorList>
    </citation>
    <scope>NUCLEOTIDE SEQUENCE [LARGE SCALE GENOMIC DNA]</scope>
    <source>
        <strain evidence="3">YNK0</strain>
        <tissue evidence="3">Leaf</tissue>
    </source>
</reference>
<evidence type="ECO:0000313" key="3">
    <source>
        <dbReference type="EMBL" id="KAF8402613.1"/>
    </source>
</evidence>
<dbReference type="AlphaFoldDB" id="A0A835DGJ9"/>
<dbReference type="Proteomes" id="UP000655225">
    <property type="component" value="Unassembled WGS sequence"/>
</dbReference>
<feature type="region of interest" description="Disordered" evidence="1">
    <location>
        <begin position="59"/>
        <end position="81"/>
    </location>
</feature>
<dbReference type="EMBL" id="JABCRI010000007">
    <property type="protein sequence ID" value="KAF8402613.1"/>
    <property type="molecule type" value="Genomic_DNA"/>
</dbReference>
<feature type="region of interest" description="Disordered" evidence="1">
    <location>
        <begin position="176"/>
        <end position="200"/>
    </location>
</feature>
<organism evidence="3 4">
    <name type="scientific">Tetracentron sinense</name>
    <name type="common">Spur-leaf</name>
    <dbReference type="NCBI Taxonomy" id="13715"/>
    <lineage>
        <taxon>Eukaryota</taxon>
        <taxon>Viridiplantae</taxon>
        <taxon>Streptophyta</taxon>
        <taxon>Embryophyta</taxon>
        <taxon>Tracheophyta</taxon>
        <taxon>Spermatophyta</taxon>
        <taxon>Magnoliopsida</taxon>
        <taxon>Trochodendrales</taxon>
        <taxon>Trochodendraceae</taxon>
        <taxon>Tetracentron</taxon>
    </lineage>
</organism>
<dbReference type="OMA" id="PPNIQTT"/>
<accession>A0A835DGJ9</accession>
<keyword evidence="4" id="KW-1185">Reference proteome</keyword>
<feature type="transmembrane region" description="Helical" evidence="2">
    <location>
        <begin position="219"/>
        <end position="241"/>
    </location>
</feature>